<name>A0A6J6PGI9_9ZZZZ</name>
<dbReference type="AlphaFoldDB" id="A0A6J6PGI9"/>
<dbReference type="PANTHER" id="PTHR12526">
    <property type="entry name" value="GLYCOSYLTRANSFERASE"/>
    <property type="match status" value="1"/>
</dbReference>
<dbReference type="EMBL" id="CAEZXX010000016">
    <property type="protein sequence ID" value="CAB4697746.1"/>
    <property type="molecule type" value="Genomic_DNA"/>
</dbReference>
<evidence type="ECO:0000313" key="4">
    <source>
        <dbReference type="EMBL" id="CAB4756443.1"/>
    </source>
</evidence>
<dbReference type="Pfam" id="PF13439">
    <property type="entry name" value="Glyco_transf_4"/>
    <property type="match status" value="1"/>
</dbReference>
<evidence type="ECO:0000259" key="1">
    <source>
        <dbReference type="Pfam" id="PF00534"/>
    </source>
</evidence>
<reference evidence="3" key="1">
    <citation type="submission" date="2020-05" db="EMBL/GenBank/DDBJ databases">
        <authorList>
            <person name="Chiriac C."/>
            <person name="Salcher M."/>
            <person name="Ghai R."/>
            <person name="Kavagutti S V."/>
        </authorList>
    </citation>
    <scope>NUCLEOTIDE SEQUENCE</scope>
</reference>
<dbReference type="InterPro" id="IPR001296">
    <property type="entry name" value="Glyco_trans_1"/>
</dbReference>
<dbReference type="EMBL" id="CAEZYY010000016">
    <property type="protein sequence ID" value="CAB4756443.1"/>
    <property type="molecule type" value="Genomic_DNA"/>
</dbReference>
<protein>
    <submittedName>
        <fullName evidence="3">Unannotated protein</fullName>
    </submittedName>
</protein>
<dbReference type="EMBL" id="CAFBQP010000021">
    <property type="protein sequence ID" value="CAB5057862.1"/>
    <property type="molecule type" value="Genomic_DNA"/>
</dbReference>
<accession>A0A6J6PGI9</accession>
<organism evidence="3">
    <name type="scientific">freshwater metagenome</name>
    <dbReference type="NCBI Taxonomy" id="449393"/>
    <lineage>
        <taxon>unclassified sequences</taxon>
        <taxon>metagenomes</taxon>
        <taxon>ecological metagenomes</taxon>
    </lineage>
</organism>
<dbReference type="GO" id="GO:0016757">
    <property type="term" value="F:glycosyltransferase activity"/>
    <property type="evidence" value="ECO:0007669"/>
    <property type="project" value="InterPro"/>
</dbReference>
<dbReference type="SUPFAM" id="SSF53756">
    <property type="entry name" value="UDP-Glycosyltransferase/glycogen phosphorylase"/>
    <property type="match status" value="1"/>
</dbReference>
<proteinExistence type="predicted"/>
<feature type="domain" description="Glycosyltransferase subfamily 4-like N-terminal" evidence="2">
    <location>
        <begin position="17"/>
        <end position="175"/>
    </location>
</feature>
<feature type="domain" description="Glycosyl transferase family 1" evidence="1">
    <location>
        <begin position="186"/>
        <end position="346"/>
    </location>
</feature>
<sequence length="375" mass="40288">MATDVTRVTAVIKGLGPGGAERLLVEFAGAAAQHGVELTVVSVLRQKQHLIPDLEALGIPVRCLGVTRLRELRWIVRMVKSLRAERPDVVHVHSPALTPVVRLAAHLRLLGLRRPRLVTTEHNRWSSYHRVSRIANALTAFLDDATVAVTDEVRNSMRPWALASRAVTVRHGIDITAARALSGRRDSLRTEWGIDRDAVVVATVANYRKQKNYPVLLKACALATARDPQLRFVVVGQGPGARDVEALHSALGLGDRMLLLGYRPDAIAVLSAADIFTLSSDYEGLPVSLMEALALGLAVVCTDVGGISETIDANSGRLVPPADPEALADALVSVASDRQLLASLRAGASALGETFDVHRSAEALVALYRSLIGVR</sequence>
<evidence type="ECO:0000259" key="2">
    <source>
        <dbReference type="Pfam" id="PF13439"/>
    </source>
</evidence>
<dbReference type="InterPro" id="IPR028098">
    <property type="entry name" value="Glyco_trans_4-like_N"/>
</dbReference>
<dbReference type="PANTHER" id="PTHR12526:SF630">
    <property type="entry name" value="GLYCOSYLTRANSFERASE"/>
    <property type="match status" value="1"/>
</dbReference>
<dbReference type="Pfam" id="PF00534">
    <property type="entry name" value="Glycos_transf_1"/>
    <property type="match status" value="1"/>
</dbReference>
<evidence type="ECO:0000313" key="3">
    <source>
        <dbReference type="EMBL" id="CAB4697746.1"/>
    </source>
</evidence>
<evidence type="ECO:0000313" key="5">
    <source>
        <dbReference type="EMBL" id="CAB5057862.1"/>
    </source>
</evidence>
<gene>
    <name evidence="3" type="ORF">UFOPK2602_00403</name>
    <name evidence="4" type="ORF">UFOPK2806_01351</name>
    <name evidence="5" type="ORF">UFOPK4306_00731</name>
</gene>
<dbReference type="Gene3D" id="3.40.50.2000">
    <property type="entry name" value="Glycogen Phosphorylase B"/>
    <property type="match status" value="2"/>
</dbReference>